<dbReference type="InterPro" id="IPR012910">
    <property type="entry name" value="Plug_dom"/>
</dbReference>
<dbReference type="Pfam" id="PF00593">
    <property type="entry name" value="TonB_dep_Rec_b-barrel"/>
    <property type="match status" value="1"/>
</dbReference>
<dbReference type="Gene3D" id="2.170.130.10">
    <property type="entry name" value="TonB-dependent receptor, plug domain"/>
    <property type="match status" value="1"/>
</dbReference>
<dbReference type="InterPro" id="IPR023997">
    <property type="entry name" value="TonB-dep_OMP_SusC/RagA_CS"/>
</dbReference>
<dbReference type="InterPro" id="IPR000531">
    <property type="entry name" value="Beta-barrel_TonB"/>
</dbReference>
<keyword evidence="5" id="KW-0732">Signal</keyword>
<dbReference type="Pfam" id="PF13715">
    <property type="entry name" value="CarbopepD_reg_2"/>
    <property type="match status" value="1"/>
</dbReference>
<evidence type="ECO:0000256" key="3">
    <source>
        <dbReference type="ARBA" id="ARBA00022452"/>
    </source>
</evidence>
<keyword evidence="6 11" id="KW-0798">TonB box</keyword>
<dbReference type="GO" id="GO:0044718">
    <property type="term" value="P:siderophore transmembrane transport"/>
    <property type="evidence" value="ECO:0007669"/>
    <property type="project" value="TreeGrafter"/>
</dbReference>
<evidence type="ECO:0000256" key="1">
    <source>
        <dbReference type="ARBA" id="ARBA00004571"/>
    </source>
</evidence>
<evidence type="ECO:0000256" key="7">
    <source>
        <dbReference type="ARBA" id="ARBA00023136"/>
    </source>
</evidence>
<evidence type="ECO:0000256" key="2">
    <source>
        <dbReference type="ARBA" id="ARBA00022448"/>
    </source>
</evidence>
<dbReference type="GO" id="GO:0009279">
    <property type="term" value="C:cell outer membrane"/>
    <property type="evidence" value="ECO:0007669"/>
    <property type="project" value="UniProtKB-SubCell"/>
</dbReference>
<evidence type="ECO:0000256" key="8">
    <source>
        <dbReference type="ARBA" id="ARBA00023170"/>
    </source>
</evidence>
<dbReference type="PANTHER" id="PTHR30069:SF29">
    <property type="entry name" value="HEMOGLOBIN AND HEMOGLOBIN-HAPTOGLOBIN-BINDING PROTEIN 1-RELATED"/>
    <property type="match status" value="1"/>
</dbReference>
<dbReference type="GO" id="GO:0015344">
    <property type="term" value="F:siderophore uptake transmembrane transporter activity"/>
    <property type="evidence" value="ECO:0007669"/>
    <property type="project" value="TreeGrafter"/>
</dbReference>
<dbReference type="NCBIfam" id="TIGR04057">
    <property type="entry name" value="SusC_RagA_signa"/>
    <property type="match status" value="1"/>
</dbReference>
<evidence type="ECO:0000256" key="11">
    <source>
        <dbReference type="RuleBase" id="RU003357"/>
    </source>
</evidence>
<dbReference type="InterPro" id="IPR023996">
    <property type="entry name" value="TonB-dep_OMP_SusC/RagA"/>
</dbReference>
<reference evidence="14" key="1">
    <citation type="submission" date="2021-04" db="EMBL/GenBank/DDBJ databases">
        <authorList>
            <person name="Rodrigo-Torres L."/>
            <person name="Arahal R. D."/>
            <person name="Lucena T."/>
        </authorList>
    </citation>
    <scope>NUCLEOTIDE SEQUENCE</scope>
    <source>
        <strain evidence="14">CECT 9275</strain>
    </source>
</reference>
<dbReference type="Gene3D" id="2.60.40.1120">
    <property type="entry name" value="Carboxypeptidase-like, regulatory domain"/>
    <property type="match status" value="1"/>
</dbReference>
<dbReference type="Gene3D" id="3.55.50.30">
    <property type="match status" value="1"/>
</dbReference>
<keyword evidence="3 10" id="KW-1134">Transmembrane beta strand</keyword>
<evidence type="ECO:0000256" key="9">
    <source>
        <dbReference type="ARBA" id="ARBA00023237"/>
    </source>
</evidence>
<dbReference type="InterPro" id="IPR036942">
    <property type="entry name" value="Beta-barrel_TonB_sf"/>
</dbReference>
<protein>
    <submittedName>
        <fullName evidence="14">TonB-dependent receptor P3</fullName>
    </submittedName>
</protein>
<feature type="domain" description="TonB-dependent receptor plug" evidence="13">
    <location>
        <begin position="232"/>
        <end position="334"/>
    </location>
</feature>
<feature type="domain" description="TonB-dependent receptor-like beta-barrel" evidence="12">
    <location>
        <begin position="483"/>
        <end position="1052"/>
    </location>
</feature>
<comment type="subcellular location">
    <subcellularLocation>
        <location evidence="1 10">Cell outer membrane</location>
        <topology evidence="1 10">Multi-pass membrane protein</topology>
    </subcellularLocation>
</comment>
<dbReference type="Gene3D" id="2.40.170.20">
    <property type="entry name" value="TonB-dependent receptor, beta-barrel domain"/>
    <property type="match status" value="1"/>
</dbReference>
<evidence type="ECO:0000256" key="6">
    <source>
        <dbReference type="ARBA" id="ARBA00023077"/>
    </source>
</evidence>
<dbReference type="SUPFAM" id="SSF49464">
    <property type="entry name" value="Carboxypeptidase regulatory domain-like"/>
    <property type="match status" value="1"/>
</dbReference>
<keyword evidence="9 10" id="KW-0998">Cell outer membrane</keyword>
<evidence type="ECO:0000313" key="15">
    <source>
        <dbReference type="Proteomes" id="UP000680038"/>
    </source>
</evidence>
<keyword evidence="15" id="KW-1185">Reference proteome</keyword>
<gene>
    <name evidence="14" type="ORF">DYBT9275_05939</name>
</gene>
<dbReference type="Pfam" id="PF07715">
    <property type="entry name" value="Plug"/>
    <property type="match status" value="1"/>
</dbReference>
<dbReference type="InterPro" id="IPR039426">
    <property type="entry name" value="TonB-dep_rcpt-like"/>
</dbReference>
<dbReference type="AlphaFoldDB" id="A0A916JIE5"/>
<dbReference type="RefSeq" id="WP_215242253.1">
    <property type="nucleotide sequence ID" value="NZ_CAJRAF010000004.1"/>
</dbReference>
<dbReference type="PANTHER" id="PTHR30069">
    <property type="entry name" value="TONB-DEPENDENT OUTER MEMBRANE RECEPTOR"/>
    <property type="match status" value="1"/>
</dbReference>
<evidence type="ECO:0000256" key="10">
    <source>
        <dbReference type="PROSITE-ProRule" id="PRU01360"/>
    </source>
</evidence>
<dbReference type="SUPFAM" id="SSF56935">
    <property type="entry name" value="Porins"/>
    <property type="match status" value="1"/>
</dbReference>
<evidence type="ECO:0000256" key="5">
    <source>
        <dbReference type="ARBA" id="ARBA00022729"/>
    </source>
</evidence>
<evidence type="ECO:0000259" key="13">
    <source>
        <dbReference type="Pfam" id="PF07715"/>
    </source>
</evidence>
<dbReference type="InterPro" id="IPR037066">
    <property type="entry name" value="Plug_dom_sf"/>
</dbReference>
<dbReference type="Proteomes" id="UP000680038">
    <property type="component" value="Unassembled WGS sequence"/>
</dbReference>
<evidence type="ECO:0000313" key="14">
    <source>
        <dbReference type="EMBL" id="CAG5018143.1"/>
    </source>
</evidence>
<dbReference type="NCBIfam" id="TIGR04056">
    <property type="entry name" value="OMP_RagA_SusC"/>
    <property type="match status" value="1"/>
</dbReference>
<organism evidence="14 15">
    <name type="scientific">Dyadobacter helix</name>
    <dbReference type="NCBI Taxonomy" id="2822344"/>
    <lineage>
        <taxon>Bacteria</taxon>
        <taxon>Pseudomonadati</taxon>
        <taxon>Bacteroidota</taxon>
        <taxon>Cytophagia</taxon>
        <taxon>Cytophagales</taxon>
        <taxon>Spirosomataceae</taxon>
        <taxon>Dyadobacter</taxon>
    </lineage>
</organism>
<comment type="caution">
    <text evidence="14">The sequence shown here is derived from an EMBL/GenBank/DDBJ whole genome shotgun (WGS) entry which is preliminary data.</text>
</comment>
<evidence type="ECO:0000259" key="12">
    <source>
        <dbReference type="Pfam" id="PF00593"/>
    </source>
</evidence>
<proteinExistence type="inferred from homology"/>
<evidence type="ECO:0000256" key="4">
    <source>
        <dbReference type="ARBA" id="ARBA00022692"/>
    </source>
</evidence>
<dbReference type="InterPro" id="IPR008969">
    <property type="entry name" value="CarboxyPept-like_regulatory"/>
</dbReference>
<dbReference type="EMBL" id="CAJRAF010000004">
    <property type="protein sequence ID" value="CAG5018143.1"/>
    <property type="molecule type" value="Genomic_DNA"/>
</dbReference>
<keyword evidence="4 10" id="KW-0812">Transmembrane</keyword>
<keyword evidence="7 10" id="KW-0472">Membrane</keyword>
<comment type="similarity">
    <text evidence="10 11">Belongs to the TonB-dependent receptor family.</text>
</comment>
<name>A0A916JIE5_9BACT</name>
<keyword evidence="8 14" id="KW-0675">Receptor</keyword>
<sequence>MEKSLPRGEVVHYILMTMKYSAFLFMLICSVCSLATAAETYGQKLNKPVTLRLKNVTLNKALDEISEIADVRFVFVGDVPENPKINLKVTREKLSTVLSKLLDTYALTYIQMENNIVIRKAIHQNQALPAKEILALPYQLRITGKVTDERGDPLPGVNIIIKGTTQGTNTDGTGAYQVSVPEQSAVLIFSFVGYETQERTVGNASEINVSLKADIKALNEVVVVGYSSKQLSQLSSSVSVVSGKKLNDVTSNNVTDLLQGKAAGVVISNASGDPNATPNIVIRGSSSISAGSDPLYVVDGIIGGNANPTDIESVTILKDAAATGLYGARAANGVVIITTKSGKAGKTQISVSSTVGINSATNSNFRVMNSQQLYDYEKSFYPAQRFDTEIPASVLSQNTNWQDLAFRNGLTQNHVISISGGSDKTRFYVSGNYYKEDGTLKFNSNERYNFRTNISHKINEKLRLNVKFNTRMSDQRSEPSGLDGALYGAYNNMPWDNPYNADGSVKRGTEGGWYGREQENFLHGWQYNQNGTKGTGYDGDINLDYSILPNLTFYTYNRVSLNNSKTEIYYDVRSKAGKGNGRLDNRFNNSRSLITSNRLVYDKTIGRHTLSALAVAEAEKNYTEFNTVLGEGLAPGLHVMSAASRILSATGGISENAFSKGLVQLDYNYDNRYFAVGSFINEASSRFGANNRSANFYTLGGSWILSNESFMKEQTTFNFLKIRASYGLTGNANIPNYQSMGLYSYSVQYAGNSGSFPLQMPNDNLTWEKARTVNLGLDLTVFKRISFTADVYNKTTKGLLLNVEMPYTSGFSSVIQNVGSVQNKGLELNLNTENLVGPLKWETNFNIAFNRSKVLRLSEGKDIRSGNLIISVGQDLYTWNMRKWAGVDPQTGDPLWEKISTDTGSPIVTTTNSYNQATQQNTGSASPDFTGGISNTLTFKGFTFFAFLNFVSGNKIYNNSRTLFDSDGSYYTYNSMVLADGWSRWEKPGDIATHPKPVFGGNKDSHRVSSRFLEDGSYLRLRNISLSYELPASVLKGVKIANARIFVSADNLWTATRFSGMDPEVVLGPGGGTSSIKYPISKKLLFGISLGL</sequence>
<accession>A0A916JIE5</accession>
<keyword evidence="2 10" id="KW-0813">Transport</keyword>
<dbReference type="PROSITE" id="PS52016">
    <property type="entry name" value="TONB_DEPENDENT_REC_3"/>
    <property type="match status" value="1"/>
</dbReference>